<gene>
    <name evidence="1" type="ORF">H310_00931</name>
</gene>
<proteinExistence type="predicted"/>
<reference evidence="1" key="1">
    <citation type="submission" date="2013-12" db="EMBL/GenBank/DDBJ databases">
        <title>The Genome Sequence of Aphanomyces invadans NJM9701.</title>
        <authorList>
            <consortium name="The Broad Institute Genomics Platform"/>
            <person name="Russ C."/>
            <person name="Tyler B."/>
            <person name="van West P."/>
            <person name="Dieguez-Uribeondo J."/>
            <person name="Young S.K."/>
            <person name="Zeng Q."/>
            <person name="Gargeya S."/>
            <person name="Fitzgerald M."/>
            <person name="Abouelleil A."/>
            <person name="Alvarado L."/>
            <person name="Chapman S.B."/>
            <person name="Gainer-Dewar J."/>
            <person name="Goldberg J."/>
            <person name="Griggs A."/>
            <person name="Gujja S."/>
            <person name="Hansen M."/>
            <person name="Howarth C."/>
            <person name="Imamovic A."/>
            <person name="Ireland A."/>
            <person name="Larimer J."/>
            <person name="McCowan C."/>
            <person name="Murphy C."/>
            <person name="Pearson M."/>
            <person name="Poon T.W."/>
            <person name="Priest M."/>
            <person name="Roberts A."/>
            <person name="Saif S."/>
            <person name="Shea T."/>
            <person name="Sykes S."/>
            <person name="Wortman J."/>
            <person name="Nusbaum C."/>
            <person name="Birren B."/>
        </authorList>
    </citation>
    <scope>NUCLEOTIDE SEQUENCE [LARGE SCALE GENOMIC DNA]</scope>
    <source>
        <strain evidence="1">NJM9701</strain>
    </source>
</reference>
<dbReference type="VEuPathDB" id="FungiDB:H310_00931"/>
<accession>A0A024UPF1</accession>
<evidence type="ECO:0000313" key="1">
    <source>
        <dbReference type="EMBL" id="ETW08321.1"/>
    </source>
</evidence>
<dbReference type="EMBL" id="KI913953">
    <property type="protein sequence ID" value="ETW08321.1"/>
    <property type="molecule type" value="Genomic_DNA"/>
</dbReference>
<dbReference type="GeneID" id="20077981"/>
<protein>
    <submittedName>
        <fullName evidence="1">Uncharacterized protein</fullName>
    </submittedName>
</protein>
<name>A0A024UPF1_9STRA</name>
<organism evidence="1">
    <name type="scientific">Aphanomyces invadans</name>
    <dbReference type="NCBI Taxonomy" id="157072"/>
    <lineage>
        <taxon>Eukaryota</taxon>
        <taxon>Sar</taxon>
        <taxon>Stramenopiles</taxon>
        <taxon>Oomycota</taxon>
        <taxon>Saprolegniomycetes</taxon>
        <taxon>Saprolegniales</taxon>
        <taxon>Verrucalvaceae</taxon>
        <taxon>Aphanomyces</taxon>
    </lineage>
</organism>
<dbReference type="AlphaFoldDB" id="A0A024UPF1"/>
<dbReference type="RefSeq" id="XP_008862126.1">
    <property type="nucleotide sequence ID" value="XM_008863904.1"/>
</dbReference>
<sequence length="58" mass="6630">MLRETRLKETEWDYLLLLVHANINQTPVATLAQVKSMPTCQKQDSTRSSGIARICKLQ</sequence>